<protein>
    <submittedName>
        <fullName evidence="5">Bacteriohemerythrin</fullName>
    </submittedName>
</protein>
<evidence type="ECO:0000259" key="4">
    <source>
        <dbReference type="Pfam" id="PF01814"/>
    </source>
</evidence>
<evidence type="ECO:0000313" key="6">
    <source>
        <dbReference type="Proteomes" id="UP000182569"/>
    </source>
</evidence>
<reference evidence="6" key="1">
    <citation type="journal article" date="2016" name="Front. Microbiol.">
        <title>Complete Genome Sequence of Clostridium estertheticum DSM 8809, a Microbe Identified in Spoiled Vacuum Packed Beef.</title>
        <authorList>
            <person name="Yu Z."/>
            <person name="Gunn L."/>
            <person name="Brennan E."/>
            <person name="Reid R."/>
            <person name="Wall P.G."/>
            <person name="Gaora O.P."/>
            <person name="Hurley D."/>
            <person name="Bolton D."/>
            <person name="Fanning S."/>
        </authorList>
    </citation>
    <scope>NUCLEOTIDE SEQUENCE [LARGE SCALE GENOMIC DNA]</scope>
    <source>
        <strain evidence="6">DSM 8809</strain>
    </source>
</reference>
<dbReference type="OrthoDB" id="9797092at2"/>
<keyword evidence="6" id="KW-1185">Reference proteome</keyword>
<dbReference type="GO" id="GO:0046872">
    <property type="term" value="F:metal ion binding"/>
    <property type="evidence" value="ECO:0007669"/>
    <property type="project" value="UniProtKB-KW"/>
</dbReference>
<dbReference type="InterPro" id="IPR012827">
    <property type="entry name" value="Hemerythrin_metal-bd"/>
</dbReference>
<evidence type="ECO:0000256" key="3">
    <source>
        <dbReference type="ARBA" id="ARBA00023004"/>
    </source>
</evidence>
<dbReference type="PANTHER" id="PTHR37164:SF1">
    <property type="entry name" value="BACTERIOHEMERYTHRIN"/>
    <property type="match status" value="1"/>
</dbReference>
<evidence type="ECO:0000313" key="5">
    <source>
        <dbReference type="EMBL" id="APC40492.1"/>
    </source>
</evidence>
<dbReference type="Pfam" id="PF01814">
    <property type="entry name" value="Hemerythrin"/>
    <property type="match status" value="1"/>
</dbReference>
<dbReference type="InterPro" id="IPR012312">
    <property type="entry name" value="Hemerythrin-like"/>
</dbReference>
<sequence length="130" mass="15725">MFEMKEKYMTKIPKINAEHEKLFEIGERAYQLLIDKYDTDKYDKIVAVIEELKAYTIYHFNAEEEYMISINYKRLFTQKIDHAFFIKKIDEVNLNNIDNNQDEAIMKILTFLNEWLINHIVEKDLLIPVE</sequence>
<feature type="domain" description="Hemerythrin-like" evidence="4">
    <location>
        <begin position="12"/>
        <end position="124"/>
    </location>
</feature>
<keyword evidence="2" id="KW-0479">Metal-binding</keyword>
<dbReference type="STRING" id="1552.A7L45_10650"/>
<proteinExistence type="inferred from homology"/>
<dbReference type="KEGG" id="ceu:A7L45_10650"/>
<dbReference type="InterPro" id="IPR050669">
    <property type="entry name" value="Hemerythrin"/>
</dbReference>
<dbReference type="EMBL" id="CP015756">
    <property type="protein sequence ID" value="APC40492.1"/>
    <property type="molecule type" value="Genomic_DNA"/>
</dbReference>
<dbReference type="AlphaFoldDB" id="A0A1J0GGI1"/>
<dbReference type="RefSeq" id="WP_071612783.1">
    <property type="nucleotide sequence ID" value="NZ_CP015756.1"/>
</dbReference>
<dbReference type="SUPFAM" id="SSF47188">
    <property type="entry name" value="Hemerythrin-like"/>
    <property type="match status" value="1"/>
</dbReference>
<dbReference type="NCBIfam" id="TIGR02481">
    <property type="entry name" value="hemeryth_dom"/>
    <property type="match status" value="1"/>
</dbReference>
<gene>
    <name evidence="5" type="ORF">A7L45_10650</name>
</gene>
<dbReference type="Gene3D" id="1.20.120.50">
    <property type="entry name" value="Hemerythrin-like"/>
    <property type="match status" value="1"/>
</dbReference>
<organism evidence="5 6">
    <name type="scientific">Clostridium estertheticum subsp. estertheticum</name>
    <dbReference type="NCBI Taxonomy" id="1552"/>
    <lineage>
        <taxon>Bacteria</taxon>
        <taxon>Bacillati</taxon>
        <taxon>Bacillota</taxon>
        <taxon>Clostridia</taxon>
        <taxon>Eubacteriales</taxon>
        <taxon>Clostridiaceae</taxon>
        <taxon>Clostridium</taxon>
    </lineage>
</organism>
<dbReference type="CDD" id="cd12107">
    <property type="entry name" value="Hemerythrin"/>
    <property type="match status" value="1"/>
</dbReference>
<name>A0A1J0GGI1_9CLOT</name>
<keyword evidence="3" id="KW-0408">Iron</keyword>
<comment type="similarity">
    <text evidence="1">Belongs to the hemerythrin family.</text>
</comment>
<evidence type="ECO:0000256" key="1">
    <source>
        <dbReference type="ARBA" id="ARBA00010587"/>
    </source>
</evidence>
<accession>A0A1J0GGI1</accession>
<dbReference type="InterPro" id="IPR035938">
    <property type="entry name" value="Hemerythrin-like_sf"/>
</dbReference>
<dbReference type="PANTHER" id="PTHR37164">
    <property type="entry name" value="BACTERIOHEMERYTHRIN"/>
    <property type="match status" value="1"/>
</dbReference>
<dbReference type="Proteomes" id="UP000182569">
    <property type="component" value="Chromosome"/>
</dbReference>
<evidence type="ECO:0000256" key="2">
    <source>
        <dbReference type="ARBA" id="ARBA00022723"/>
    </source>
</evidence>